<feature type="repeat" description="WD" evidence="1">
    <location>
        <begin position="103"/>
        <end position="128"/>
    </location>
</feature>
<accession>A0ABN7W0D9</accession>
<protein>
    <submittedName>
        <fullName evidence="3">5679_t:CDS:1</fullName>
    </submittedName>
</protein>
<dbReference type="InterPro" id="IPR001680">
    <property type="entry name" value="WD40_rpt"/>
</dbReference>
<evidence type="ECO:0000313" key="4">
    <source>
        <dbReference type="Proteomes" id="UP000789901"/>
    </source>
</evidence>
<dbReference type="EMBL" id="CAJVQB010027324">
    <property type="protein sequence ID" value="CAG8810371.1"/>
    <property type="molecule type" value="Genomic_DNA"/>
</dbReference>
<proteinExistence type="predicted"/>
<feature type="compositionally biased region" description="Low complexity" evidence="2">
    <location>
        <begin position="345"/>
        <end position="360"/>
    </location>
</feature>
<dbReference type="PANTHER" id="PTHR44414">
    <property type="entry name" value="PROTEIN NEDD1"/>
    <property type="match status" value="1"/>
</dbReference>
<dbReference type="SMART" id="SM00320">
    <property type="entry name" value="WD40"/>
    <property type="match status" value="6"/>
</dbReference>
<evidence type="ECO:0000256" key="2">
    <source>
        <dbReference type="SAM" id="MobiDB-lite"/>
    </source>
</evidence>
<dbReference type="Gene3D" id="2.130.10.10">
    <property type="entry name" value="YVTN repeat-like/Quinoprotein amine dehydrogenase"/>
    <property type="match status" value="2"/>
</dbReference>
<organism evidence="3 4">
    <name type="scientific">Gigaspora margarita</name>
    <dbReference type="NCBI Taxonomy" id="4874"/>
    <lineage>
        <taxon>Eukaryota</taxon>
        <taxon>Fungi</taxon>
        <taxon>Fungi incertae sedis</taxon>
        <taxon>Mucoromycota</taxon>
        <taxon>Glomeromycotina</taxon>
        <taxon>Glomeromycetes</taxon>
        <taxon>Diversisporales</taxon>
        <taxon>Gigasporaceae</taxon>
        <taxon>Gigaspora</taxon>
    </lineage>
</organism>
<evidence type="ECO:0000313" key="3">
    <source>
        <dbReference type="EMBL" id="CAG8810371.1"/>
    </source>
</evidence>
<name>A0ABN7W0D9_GIGMA</name>
<dbReference type="InterPro" id="IPR052818">
    <property type="entry name" value="NEDD1_Spindle_Assembly"/>
</dbReference>
<keyword evidence="1" id="KW-0853">WD repeat</keyword>
<dbReference type="Proteomes" id="UP000789901">
    <property type="component" value="Unassembled WGS sequence"/>
</dbReference>
<reference evidence="3 4" key="1">
    <citation type="submission" date="2021-06" db="EMBL/GenBank/DDBJ databases">
        <authorList>
            <person name="Kallberg Y."/>
            <person name="Tangrot J."/>
            <person name="Rosling A."/>
        </authorList>
    </citation>
    <scope>NUCLEOTIDE SEQUENCE [LARGE SCALE GENOMIC DNA]</scope>
    <source>
        <strain evidence="3 4">120-4 pot B 10/14</strain>
    </source>
</reference>
<comment type="caution">
    <text evidence="3">The sequence shown here is derived from an EMBL/GenBank/DDBJ whole genome shotgun (WGS) entry which is preliminary data.</text>
</comment>
<dbReference type="PANTHER" id="PTHR44414:SF1">
    <property type="entry name" value="PROTEIN NEDD1"/>
    <property type="match status" value="1"/>
</dbReference>
<feature type="region of interest" description="Disordered" evidence="2">
    <location>
        <begin position="327"/>
        <end position="371"/>
    </location>
</feature>
<dbReference type="InterPro" id="IPR036322">
    <property type="entry name" value="WD40_repeat_dom_sf"/>
</dbReference>
<evidence type="ECO:0000256" key="1">
    <source>
        <dbReference type="PROSITE-ProRule" id="PRU00221"/>
    </source>
</evidence>
<dbReference type="Pfam" id="PF00400">
    <property type="entry name" value="WD40"/>
    <property type="match status" value="4"/>
</dbReference>
<dbReference type="PROSITE" id="PS50082">
    <property type="entry name" value="WD_REPEATS_2"/>
    <property type="match status" value="2"/>
</dbReference>
<feature type="non-terminal residue" evidence="3">
    <location>
        <position position="656"/>
    </location>
</feature>
<sequence>MPSNLLASASADVKVWDLQTSAESIKLKGKASTSSAPEQLFGTEVTSFAPVDLSTAVNAVRWSHDSQLLAVAGNEGNLTIHDSQGKLLETIPLNDEGSGIPDINAVRFANKSRYVMYGGSDKIVNIWDRKESMFTEPLKGHRSTITCIDLNVDETIVASSNKNGQILVHNRQKSNTCDNLTVLTKQSINVLEYSFFKRGLLAAGGEDGSLRLWDTCVSSTALQTFENAHYSEIKGIAFSSFNSHLMCSGGLDKRIVLYDVGKKTTMKTIHTDTPLTTLGFKADSVTVVAGTLQGNILVYDLRSANKPMCTLYGHEPHPVKCLHCQEKDRSTDRRNTIVKKQSHIRTSSRGSTPPTSSRFSKPSPSPQTPNEIKEKKDFMDMFSPIKDVQVDDTIQNTEKVTINTEKVTIDKPITQTPPQLMEIVPSPEKMTIDKPITQTPLQLTEMVASSEKVTIDKPITQISRQLTEMAASSEKMTIDKPITQIPRQLTEMVTTPEKMTIDKPITQTPRQLTEMVTSSEKMTIDKPITQTPCQLTEMVASSEKMTIDKPITPQLTEMIASSEKVDSLLSSPSLNAAMEMTTDFQLQVIRNAVDECLQEFRTSLRNDIQNMHLELLRQFHIQKTEMEMMFLKYCGETLSLREEIEQLREENQRLKM</sequence>
<dbReference type="InterPro" id="IPR015943">
    <property type="entry name" value="WD40/YVTN_repeat-like_dom_sf"/>
</dbReference>
<dbReference type="SUPFAM" id="SSF50978">
    <property type="entry name" value="WD40 repeat-like"/>
    <property type="match status" value="1"/>
</dbReference>
<keyword evidence="4" id="KW-1185">Reference proteome</keyword>
<gene>
    <name evidence="3" type="ORF">GMARGA_LOCUS25079</name>
</gene>
<feature type="repeat" description="WD" evidence="1">
    <location>
        <begin position="200"/>
        <end position="214"/>
    </location>
</feature>